<organism evidence="2 3">
    <name type="scientific">Melanomma pulvis-pyrius CBS 109.77</name>
    <dbReference type="NCBI Taxonomy" id="1314802"/>
    <lineage>
        <taxon>Eukaryota</taxon>
        <taxon>Fungi</taxon>
        <taxon>Dikarya</taxon>
        <taxon>Ascomycota</taxon>
        <taxon>Pezizomycotina</taxon>
        <taxon>Dothideomycetes</taxon>
        <taxon>Pleosporomycetidae</taxon>
        <taxon>Pleosporales</taxon>
        <taxon>Melanommataceae</taxon>
        <taxon>Melanomma</taxon>
    </lineage>
</organism>
<reference evidence="2" key="1">
    <citation type="journal article" date="2020" name="Stud. Mycol.">
        <title>101 Dothideomycetes genomes: a test case for predicting lifestyles and emergence of pathogens.</title>
        <authorList>
            <person name="Haridas S."/>
            <person name="Albert R."/>
            <person name="Binder M."/>
            <person name="Bloem J."/>
            <person name="Labutti K."/>
            <person name="Salamov A."/>
            <person name="Andreopoulos B."/>
            <person name="Baker S."/>
            <person name="Barry K."/>
            <person name="Bills G."/>
            <person name="Bluhm B."/>
            <person name="Cannon C."/>
            <person name="Castanera R."/>
            <person name="Culley D."/>
            <person name="Daum C."/>
            <person name="Ezra D."/>
            <person name="Gonzalez J."/>
            <person name="Henrissat B."/>
            <person name="Kuo A."/>
            <person name="Liang C."/>
            <person name="Lipzen A."/>
            <person name="Lutzoni F."/>
            <person name="Magnuson J."/>
            <person name="Mondo S."/>
            <person name="Nolan M."/>
            <person name="Ohm R."/>
            <person name="Pangilinan J."/>
            <person name="Park H.-J."/>
            <person name="Ramirez L."/>
            <person name="Alfaro M."/>
            <person name="Sun H."/>
            <person name="Tritt A."/>
            <person name="Yoshinaga Y."/>
            <person name="Zwiers L.-H."/>
            <person name="Turgeon B."/>
            <person name="Goodwin S."/>
            <person name="Spatafora J."/>
            <person name="Crous P."/>
            <person name="Grigoriev I."/>
        </authorList>
    </citation>
    <scope>NUCLEOTIDE SEQUENCE</scope>
    <source>
        <strain evidence="2">CBS 109.77</strain>
    </source>
</reference>
<feature type="compositionally biased region" description="Acidic residues" evidence="1">
    <location>
        <begin position="90"/>
        <end position="104"/>
    </location>
</feature>
<protein>
    <submittedName>
        <fullName evidence="2">Uncharacterized protein</fullName>
    </submittedName>
</protein>
<name>A0A6A6WNI6_9PLEO</name>
<gene>
    <name evidence="2" type="ORF">K505DRAFT_368955</name>
</gene>
<dbReference type="AlphaFoldDB" id="A0A6A6WNI6"/>
<dbReference type="Proteomes" id="UP000799757">
    <property type="component" value="Unassembled WGS sequence"/>
</dbReference>
<dbReference type="InterPro" id="IPR032675">
    <property type="entry name" value="LRR_dom_sf"/>
</dbReference>
<proteinExistence type="predicted"/>
<feature type="region of interest" description="Disordered" evidence="1">
    <location>
        <begin position="90"/>
        <end position="110"/>
    </location>
</feature>
<evidence type="ECO:0000256" key="1">
    <source>
        <dbReference type="SAM" id="MobiDB-lite"/>
    </source>
</evidence>
<keyword evidence="3" id="KW-1185">Reference proteome</keyword>
<evidence type="ECO:0000313" key="2">
    <source>
        <dbReference type="EMBL" id="KAF2785640.1"/>
    </source>
</evidence>
<dbReference type="OrthoDB" id="3945550at2759"/>
<dbReference type="EMBL" id="MU002778">
    <property type="protein sequence ID" value="KAF2785640.1"/>
    <property type="molecule type" value="Genomic_DNA"/>
</dbReference>
<evidence type="ECO:0000313" key="3">
    <source>
        <dbReference type="Proteomes" id="UP000799757"/>
    </source>
</evidence>
<dbReference type="Gene3D" id="3.80.10.10">
    <property type="entry name" value="Ribonuclease Inhibitor"/>
    <property type="match status" value="1"/>
</dbReference>
<accession>A0A6A6WNI6</accession>
<sequence length="624" mass="72088">MDNLPLIALEAVCEYLAHAEPERGSLLAFACTSRNCYAVATRELFSRVRLRVDDESQLQHDLARLEHLLETTNTKRFVRVVKVYDIEVDENEDEDDGNEDEAEDPFSIQPRYPTNPFWPWPLQRRNESWKPFARFLSGLALGDLIWASGEEVPACVLSVLYVLDVKNTFHCRLHVHTFQLWHFFREDDPDWINSPESLLATSPYLHSIIGPCTPTHTRRKYYDEIRLQRLLQSAPRLKHVRMWFQGKWPGGVLNENLLLPWDHPYYHRADGSSDKPEKKGELESLTIDSANHQDDSQLLAWEAQTDFSYLRSFKIDRLIGLQALQRLADLALRSAFNHLQVLELPAGESRYKRCVEMDLAMERLLSCLRPLEQLSVRGVGDASFEAALKQHGASLQCFRVRGLTLSRQQITRLRNSCTNIRELRIEILRKENDNEEVQIYRTLGAIGTLEKLTLDLQCTACRYPIGPNEPEPSSPTWEVVIRDIFINTAMDEDLARSIFGEVLAANDAIYDPLPPKLSYVKLQMADRSRVNGQSVVRGFRDTLRWIGSHWVCKRDPRDTHRGRIIVEESARRDRLETGMGMSNDMNMVEGSIYFSEVWTLLWPETGKGWKEDWKSFPLCKDSTD</sequence>